<reference evidence="1 2" key="1">
    <citation type="submission" date="2018-08" db="EMBL/GenBank/DDBJ databases">
        <title>A genome reference for cultivated species of the human gut microbiota.</title>
        <authorList>
            <person name="Zou Y."/>
            <person name="Xue W."/>
            <person name="Luo G."/>
        </authorList>
    </citation>
    <scope>NUCLEOTIDE SEQUENCE [LARGE SCALE GENOMIC DNA]</scope>
    <source>
        <strain evidence="1 2">TF03-6</strain>
    </source>
</reference>
<evidence type="ECO:0000313" key="2">
    <source>
        <dbReference type="Proteomes" id="UP000261223"/>
    </source>
</evidence>
<gene>
    <name evidence="1" type="ORF">DXC34_06885</name>
</gene>
<accession>A0A3E4UQD2</accession>
<organism evidence="1 2">
    <name type="scientific">Bacteroides stercoris</name>
    <dbReference type="NCBI Taxonomy" id="46506"/>
    <lineage>
        <taxon>Bacteria</taxon>
        <taxon>Pseudomonadati</taxon>
        <taxon>Bacteroidota</taxon>
        <taxon>Bacteroidia</taxon>
        <taxon>Bacteroidales</taxon>
        <taxon>Bacteroidaceae</taxon>
        <taxon>Bacteroides</taxon>
    </lineage>
</organism>
<protein>
    <submittedName>
        <fullName evidence="1">Uncharacterized protein</fullName>
    </submittedName>
</protein>
<evidence type="ECO:0000313" key="1">
    <source>
        <dbReference type="EMBL" id="RGM13999.1"/>
    </source>
</evidence>
<dbReference type="EMBL" id="QSSV01000007">
    <property type="protein sequence ID" value="RGM13999.1"/>
    <property type="molecule type" value="Genomic_DNA"/>
</dbReference>
<name>A0A3E4UQD2_BACSE</name>
<sequence>MTFYEINRSYDPNVTGVRNGRSPFLINEKKTFISKEAKERYDKYNKSIDTDINKLFLNEFTPINSVEVSEIEVFPISKRVKLTDWMQVSPREIGFTFLFSKKLVNLIDSYRMPQYNKLTTKIAGHTNDYFLVGFPIIDESFINFENTIFYDDIHKKKIQFSTYEDYKVFFEMNTFIQPTDIYLNKKINYDIIRIRSRYFFSEYLISEMEKSNILGYEKLSGVLHN</sequence>
<dbReference type="RefSeq" id="WP_117741553.1">
    <property type="nucleotide sequence ID" value="NZ_QSSV01000007.1"/>
</dbReference>
<dbReference type="AlphaFoldDB" id="A0A3E4UQD2"/>
<proteinExistence type="predicted"/>
<dbReference type="Proteomes" id="UP000261223">
    <property type="component" value="Unassembled WGS sequence"/>
</dbReference>
<comment type="caution">
    <text evidence="1">The sequence shown here is derived from an EMBL/GenBank/DDBJ whole genome shotgun (WGS) entry which is preliminary data.</text>
</comment>